<dbReference type="Proteomes" id="UP000324748">
    <property type="component" value="Unassembled WGS sequence"/>
</dbReference>
<gene>
    <name evidence="1" type="ORF">PGT21_027613</name>
    <name evidence="2" type="ORF">PGTUg99_015287</name>
</gene>
<reference evidence="3 4" key="1">
    <citation type="submission" date="2019-05" db="EMBL/GenBank/DDBJ databases">
        <title>Emergence of the Ug99 lineage of the wheat stem rust pathogen through somatic hybridization.</title>
        <authorList>
            <person name="Li F."/>
            <person name="Upadhyaya N.M."/>
            <person name="Sperschneider J."/>
            <person name="Matny O."/>
            <person name="Nguyen-Phuc H."/>
            <person name="Mago R."/>
            <person name="Raley C."/>
            <person name="Miller M.E."/>
            <person name="Silverstein K.A.T."/>
            <person name="Henningsen E."/>
            <person name="Hirsch C.D."/>
            <person name="Visser B."/>
            <person name="Pretorius Z.A."/>
            <person name="Steffenson B.J."/>
            <person name="Schwessinger B."/>
            <person name="Dodds P.N."/>
            <person name="Figueroa M."/>
        </authorList>
    </citation>
    <scope>NUCLEOTIDE SEQUENCE [LARGE SCALE GENOMIC DNA]</scope>
    <source>
        <strain evidence="1">21-0</strain>
        <strain evidence="2 4">Ug99</strain>
    </source>
</reference>
<protein>
    <submittedName>
        <fullName evidence="2">Uncharacterized protein</fullName>
    </submittedName>
</protein>
<evidence type="ECO:0000313" key="1">
    <source>
        <dbReference type="EMBL" id="KAA1084427.1"/>
    </source>
</evidence>
<name>A0A5B0S661_PUCGR</name>
<accession>A0A5B0S661</accession>
<keyword evidence="3" id="KW-1185">Reference proteome</keyword>
<proteinExistence type="predicted"/>
<dbReference type="EMBL" id="VDEP01000074">
    <property type="protein sequence ID" value="KAA1132969.1"/>
    <property type="molecule type" value="Genomic_DNA"/>
</dbReference>
<evidence type="ECO:0000313" key="3">
    <source>
        <dbReference type="Proteomes" id="UP000324748"/>
    </source>
</evidence>
<evidence type="ECO:0000313" key="2">
    <source>
        <dbReference type="EMBL" id="KAA1132969.1"/>
    </source>
</evidence>
<sequence length="89" mass="10216">MIDVHALNVKGFTSFKKLWRCGVVCWSIHENEFLQLGQISEWITEEHWIALIESSLSIDRQDLDWSLGEDILCEIIGEGIQPIVDCQDA</sequence>
<organism evidence="2 4">
    <name type="scientific">Puccinia graminis f. sp. tritici</name>
    <dbReference type="NCBI Taxonomy" id="56615"/>
    <lineage>
        <taxon>Eukaryota</taxon>
        <taxon>Fungi</taxon>
        <taxon>Dikarya</taxon>
        <taxon>Basidiomycota</taxon>
        <taxon>Pucciniomycotina</taxon>
        <taxon>Pucciniomycetes</taxon>
        <taxon>Pucciniales</taxon>
        <taxon>Pucciniaceae</taxon>
        <taxon>Puccinia</taxon>
    </lineage>
</organism>
<dbReference type="Proteomes" id="UP000325313">
    <property type="component" value="Unassembled WGS sequence"/>
</dbReference>
<comment type="caution">
    <text evidence="2">The sequence shown here is derived from an EMBL/GenBank/DDBJ whole genome shotgun (WGS) entry which is preliminary data.</text>
</comment>
<dbReference type="AlphaFoldDB" id="A0A5B0S661"/>
<dbReference type="EMBL" id="VSWC01000118">
    <property type="protein sequence ID" value="KAA1084427.1"/>
    <property type="molecule type" value="Genomic_DNA"/>
</dbReference>
<evidence type="ECO:0000313" key="4">
    <source>
        <dbReference type="Proteomes" id="UP000325313"/>
    </source>
</evidence>